<keyword evidence="1" id="KW-0863">Zinc-finger</keyword>
<dbReference type="SUPFAM" id="SSF54928">
    <property type="entry name" value="RNA-binding domain, RBD"/>
    <property type="match status" value="1"/>
</dbReference>
<dbReference type="AlphaFoldDB" id="A0AAV0U5M0"/>
<dbReference type="PROSITE" id="PS50089">
    <property type="entry name" value="ZF_RING_2"/>
    <property type="match status" value="1"/>
</dbReference>
<dbReference type="InterPro" id="IPR013083">
    <property type="entry name" value="Znf_RING/FYVE/PHD"/>
</dbReference>
<organism evidence="5 6">
    <name type="scientific">Hyaloperonospora brassicae</name>
    <name type="common">Brassica downy mildew</name>
    <name type="synonym">Peronospora brassicae</name>
    <dbReference type="NCBI Taxonomy" id="162125"/>
    <lineage>
        <taxon>Eukaryota</taxon>
        <taxon>Sar</taxon>
        <taxon>Stramenopiles</taxon>
        <taxon>Oomycota</taxon>
        <taxon>Peronosporomycetes</taxon>
        <taxon>Peronosporales</taxon>
        <taxon>Peronosporaceae</taxon>
        <taxon>Hyaloperonospora</taxon>
    </lineage>
</organism>
<dbReference type="PANTHER" id="PTHR22696:SF1">
    <property type="entry name" value="E3 UBIQUITIN-PROTEIN LIGASE RNF26"/>
    <property type="match status" value="1"/>
</dbReference>
<feature type="coiled-coil region" evidence="2">
    <location>
        <begin position="749"/>
        <end position="783"/>
    </location>
</feature>
<protein>
    <recommendedName>
        <fullName evidence="4">RING-type domain-containing protein</fullName>
    </recommendedName>
</protein>
<evidence type="ECO:0000313" key="5">
    <source>
        <dbReference type="EMBL" id="CAI5730939.1"/>
    </source>
</evidence>
<keyword evidence="6" id="KW-1185">Reference proteome</keyword>
<dbReference type="GO" id="GO:0006511">
    <property type="term" value="P:ubiquitin-dependent protein catabolic process"/>
    <property type="evidence" value="ECO:0007669"/>
    <property type="project" value="TreeGrafter"/>
</dbReference>
<dbReference type="InterPro" id="IPR035979">
    <property type="entry name" value="RBD_domain_sf"/>
</dbReference>
<sequence length="969" mass="108574">MRSHTRLVQMGLQLLLDPVHWPLTHACDLLSSREAARCVSSRRLHDAEARVDSTHTNGLWLPRVRAVRAHVVMLYRDGRENAVDSCADAEAVESSSDALVDDFAEEIESEASEIRMLIARTAQLWSAVDQEEHREDVVPDVRQQLFPGASPPRALHTLLPAEDACVENDTSTLSSDDDAFDWGDEQDGKTDSVEMDLYSMTRGGREDASSADAFGRSTGSICSSRLCLFGASVEQRGVAGRSHDVSSDSGCESVTLGRQSDESARDSDELRLEQDEVVGASIRALNASKASVLQDAVLTNLIRLGFREDVTRVALETGVFEIDQYGSDFELEYADIFMSLVKMVCDAHVDVRSDGNDDRRQWAPCDVSFDSHEPYDTTDANQVTDPEQISFLPFKWPVFDMAQFEFGNARPGTCFNSVCVLINLPKVPMDRTDELMKLLSCSLFCMIDDPIQVAIPSARSTGRTKGHAFLEFDDPVIAQRCAVAVDGLTWGKGPSCRIRGNLFRRYEAKVSAAKRRLAPMMNEDEASPPRLLSGVLHSRSVTDTASGCPHTLEHHHSRFSIDIVQQQYLTDSDDDSRDTGELLIGHPTEYAQFNVSPVLDLSSGSVDSEAQEGHIQLDHAIQLGWDDTIVDAGYRMQQQRHDEDDDEMREVGANNSVLTLQRRDEGNLMSQSLVDEYDDDNLACSQTRVSLSFDEALEASSSLASTSSAMEHEPYADCDTIEHSDSILDANDGTGKPWRRYCEDLIVCNRDMQEQISLARIRIVQLSRNNQKLHLLADRVERDRDGLLYENDLLQTQLYGHEDHKRRYDSMMKELVSLRTLVTRQEQSLCAQIPDREHFTAACTRDNPSGTALSSTDSMQAALSSLRSVSLANCKFQELKEWEQQLESTLSQVRSIKEERALEMQKKLDRQVEEQNELKLCVICLCNEKRILCLPCRHLCLCETCSHRQEVTKCPICRLEIEEVLAVYS</sequence>
<dbReference type="Proteomes" id="UP001162031">
    <property type="component" value="Unassembled WGS sequence"/>
</dbReference>
<feature type="compositionally biased region" description="Acidic residues" evidence="3">
    <location>
        <begin position="175"/>
        <end position="185"/>
    </location>
</feature>
<evidence type="ECO:0000256" key="3">
    <source>
        <dbReference type="SAM" id="MobiDB-lite"/>
    </source>
</evidence>
<feature type="region of interest" description="Disordered" evidence="3">
    <location>
        <begin position="240"/>
        <end position="270"/>
    </location>
</feature>
<feature type="compositionally biased region" description="Basic and acidic residues" evidence="3">
    <location>
        <begin position="259"/>
        <end position="270"/>
    </location>
</feature>
<dbReference type="CDD" id="cd16649">
    <property type="entry name" value="mRING-HC-C3HC5_CGRF1-like"/>
    <property type="match status" value="1"/>
</dbReference>
<keyword evidence="1" id="KW-0862">Zinc</keyword>
<dbReference type="GO" id="GO:0016567">
    <property type="term" value="P:protein ubiquitination"/>
    <property type="evidence" value="ECO:0007669"/>
    <property type="project" value="TreeGrafter"/>
</dbReference>
<reference evidence="5" key="1">
    <citation type="submission" date="2022-12" db="EMBL/GenBank/DDBJ databases">
        <authorList>
            <person name="Webb A."/>
        </authorList>
    </citation>
    <scope>NUCLEOTIDE SEQUENCE</scope>
    <source>
        <strain evidence="5">Hp1</strain>
    </source>
</reference>
<feature type="domain" description="RING-type" evidence="4">
    <location>
        <begin position="921"/>
        <end position="958"/>
    </location>
</feature>
<gene>
    <name evidence="5" type="ORF">HBR001_LOCUS5022</name>
</gene>
<dbReference type="GO" id="GO:0008270">
    <property type="term" value="F:zinc ion binding"/>
    <property type="evidence" value="ECO:0007669"/>
    <property type="project" value="UniProtKB-KW"/>
</dbReference>
<dbReference type="EMBL" id="CANTFL010001069">
    <property type="protein sequence ID" value="CAI5730939.1"/>
    <property type="molecule type" value="Genomic_DNA"/>
</dbReference>
<evidence type="ECO:0000256" key="2">
    <source>
        <dbReference type="SAM" id="Coils"/>
    </source>
</evidence>
<evidence type="ECO:0000259" key="4">
    <source>
        <dbReference type="PROSITE" id="PS50089"/>
    </source>
</evidence>
<dbReference type="InterPro" id="IPR001841">
    <property type="entry name" value="Znf_RING"/>
</dbReference>
<keyword evidence="2" id="KW-0175">Coiled coil</keyword>
<comment type="caution">
    <text evidence="5">The sequence shown here is derived from an EMBL/GenBank/DDBJ whole genome shotgun (WGS) entry which is preliminary data.</text>
</comment>
<dbReference type="Gene3D" id="3.30.40.10">
    <property type="entry name" value="Zinc/RING finger domain, C3HC4 (zinc finger)"/>
    <property type="match status" value="1"/>
</dbReference>
<name>A0AAV0U5M0_HYABA</name>
<keyword evidence="1" id="KW-0479">Metal-binding</keyword>
<evidence type="ECO:0000313" key="6">
    <source>
        <dbReference type="Proteomes" id="UP001162031"/>
    </source>
</evidence>
<feature type="compositionally biased region" description="Polar residues" evidence="3">
    <location>
        <begin position="247"/>
        <end position="258"/>
    </location>
</feature>
<dbReference type="PANTHER" id="PTHR22696">
    <property type="entry name" value="E3 UBIQUITIN-PROTEIN LIGASE RNF26"/>
    <property type="match status" value="1"/>
</dbReference>
<evidence type="ECO:0000256" key="1">
    <source>
        <dbReference type="PROSITE-ProRule" id="PRU00175"/>
    </source>
</evidence>
<proteinExistence type="predicted"/>
<dbReference type="GO" id="GO:0061630">
    <property type="term" value="F:ubiquitin protein ligase activity"/>
    <property type="evidence" value="ECO:0007669"/>
    <property type="project" value="TreeGrafter"/>
</dbReference>
<feature type="region of interest" description="Disordered" evidence="3">
    <location>
        <begin position="168"/>
        <end position="190"/>
    </location>
</feature>
<dbReference type="GO" id="GO:0003676">
    <property type="term" value="F:nucleic acid binding"/>
    <property type="evidence" value="ECO:0007669"/>
    <property type="project" value="InterPro"/>
</dbReference>
<dbReference type="Pfam" id="PF13920">
    <property type="entry name" value="zf-C3HC4_3"/>
    <property type="match status" value="1"/>
</dbReference>
<accession>A0AAV0U5M0</accession>